<name>A0A6N2L6G7_SALVM</name>
<protein>
    <submittedName>
        <fullName evidence="2">Uncharacterized protein</fullName>
    </submittedName>
</protein>
<proteinExistence type="predicted"/>
<sequence>MASATSSLSVSISLSTPASTPSPISRGPKSSPRTHSITVLASLYRHHENAQHSLCGSLSLPRKGPSFRIRTRVQRCQCCAAAAVAVNELFGRKLEVKEFSPGWIGIRS</sequence>
<organism evidence="2">
    <name type="scientific">Salix viminalis</name>
    <name type="common">Common osier</name>
    <name type="synonym">Basket willow</name>
    <dbReference type="NCBI Taxonomy" id="40686"/>
    <lineage>
        <taxon>Eukaryota</taxon>
        <taxon>Viridiplantae</taxon>
        <taxon>Streptophyta</taxon>
        <taxon>Embryophyta</taxon>
        <taxon>Tracheophyta</taxon>
        <taxon>Spermatophyta</taxon>
        <taxon>Magnoliopsida</taxon>
        <taxon>eudicotyledons</taxon>
        <taxon>Gunneridae</taxon>
        <taxon>Pentapetalae</taxon>
        <taxon>rosids</taxon>
        <taxon>fabids</taxon>
        <taxon>Malpighiales</taxon>
        <taxon>Salicaceae</taxon>
        <taxon>Saliceae</taxon>
        <taxon>Salix</taxon>
    </lineage>
</organism>
<dbReference type="AlphaFoldDB" id="A0A6N2L6G7"/>
<accession>A0A6N2L6G7</accession>
<feature type="region of interest" description="Disordered" evidence="1">
    <location>
        <begin position="1"/>
        <end position="34"/>
    </location>
</feature>
<feature type="compositionally biased region" description="Low complexity" evidence="1">
    <location>
        <begin position="1"/>
        <end position="19"/>
    </location>
</feature>
<reference evidence="2" key="1">
    <citation type="submission" date="2019-03" db="EMBL/GenBank/DDBJ databases">
        <authorList>
            <person name="Mank J."/>
            <person name="Almeida P."/>
        </authorList>
    </citation>
    <scope>NUCLEOTIDE SEQUENCE</scope>
    <source>
        <strain evidence="2">78183</strain>
    </source>
</reference>
<evidence type="ECO:0000313" key="2">
    <source>
        <dbReference type="EMBL" id="VFU36271.1"/>
    </source>
</evidence>
<dbReference type="EMBL" id="CAADRP010001112">
    <property type="protein sequence ID" value="VFU36271.1"/>
    <property type="molecule type" value="Genomic_DNA"/>
</dbReference>
<evidence type="ECO:0000256" key="1">
    <source>
        <dbReference type="SAM" id="MobiDB-lite"/>
    </source>
</evidence>
<gene>
    <name evidence="2" type="ORF">SVIM_LOCUS181415</name>
</gene>